<name>A0ABQ8E2T6_BRANA</name>
<dbReference type="Proteomes" id="UP000824890">
    <property type="component" value="Unassembled WGS sequence"/>
</dbReference>
<reference evidence="1 2" key="1">
    <citation type="submission" date="2021-05" db="EMBL/GenBank/DDBJ databases">
        <title>Genome Assembly of Synthetic Allotetraploid Brassica napus Reveals Homoeologous Exchanges between Subgenomes.</title>
        <authorList>
            <person name="Davis J.T."/>
        </authorList>
    </citation>
    <scope>NUCLEOTIDE SEQUENCE [LARGE SCALE GENOMIC DNA]</scope>
    <source>
        <strain evidence="2">cv. Da-Ae</strain>
        <tissue evidence="1">Seedling</tissue>
    </source>
</reference>
<comment type="caution">
    <text evidence="1">The sequence shown here is derived from an EMBL/GenBank/DDBJ whole genome shotgun (WGS) entry which is preliminary data.</text>
</comment>
<evidence type="ECO:0000313" key="2">
    <source>
        <dbReference type="Proteomes" id="UP000824890"/>
    </source>
</evidence>
<gene>
    <name evidence="1" type="ORF">HID58_013027</name>
</gene>
<organism evidence="1 2">
    <name type="scientific">Brassica napus</name>
    <name type="common">Rape</name>
    <dbReference type="NCBI Taxonomy" id="3708"/>
    <lineage>
        <taxon>Eukaryota</taxon>
        <taxon>Viridiplantae</taxon>
        <taxon>Streptophyta</taxon>
        <taxon>Embryophyta</taxon>
        <taxon>Tracheophyta</taxon>
        <taxon>Spermatophyta</taxon>
        <taxon>Magnoliopsida</taxon>
        <taxon>eudicotyledons</taxon>
        <taxon>Gunneridae</taxon>
        <taxon>Pentapetalae</taxon>
        <taxon>rosids</taxon>
        <taxon>malvids</taxon>
        <taxon>Brassicales</taxon>
        <taxon>Brassicaceae</taxon>
        <taxon>Brassiceae</taxon>
        <taxon>Brassica</taxon>
    </lineage>
</organism>
<accession>A0ABQ8E2T6</accession>
<dbReference type="EMBL" id="JAGKQM010000003">
    <property type="protein sequence ID" value="KAH0935910.1"/>
    <property type="molecule type" value="Genomic_DNA"/>
</dbReference>
<evidence type="ECO:0000313" key="1">
    <source>
        <dbReference type="EMBL" id="KAH0935910.1"/>
    </source>
</evidence>
<proteinExistence type="predicted"/>
<protein>
    <submittedName>
        <fullName evidence="1">Uncharacterized protein</fullName>
    </submittedName>
</protein>
<sequence length="133" mass="14116">MNIGEKREKREKRLSPAYGRRVSIRAVAGALFIQQFSFSPPCFRSAINGCLVEALIPQLTFSVVGFGVKTRRLESLEGDGIFVGSDCVSPGDGGFSRFIDAGLSAGGGGYLRSTDAALAFGKGGFFSFFFAGL</sequence>
<keyword evidence="2" id="KW-1185">Reference proteome</keyword>